<protein>
    <submittedName>
        <fullName evidence="2">Uncharacterized protein</fullName>
    </submittedName>
</protein>
<dbReference type="EMBL" id="FNBK01000002">
    <property type="protein sequence ID" value="SDE86685.1"/>
    <property type="molecule type" value="Genomic_DNA"/>
</dbReference>
<reference evidence="3" key="1">
    <citation type="submission" date="2016-10" db="EMBL/GenBank/DDBJ databases">
        <authorList>
            <person name="Varghese N."/>
            <person name="Submissions S."/>
        </authorList>
    </citation>
    <scope>NUCLEOTIDE SEQUENCE [LARGE SCALE GENOMIC DNA]</scope>
    <source>
        <strain evidence="3">IBRC-M 10760</strain>
    </source>
</reference>
<evidence type="ECO:0000313" key="3">
    <source>
        <dbReference type="Proteomes" id="UP000199076"/>
    </source>
</evidence>
<evidence type="ECO:0000313" key="2">
    <source>
        <dbReference type="EMBL" id="SDE86685.1"/>
    </source>
</evidence>
<feature type="region of interest" description="Disordered" evidence="1">
    <location>
        <begin position="62"/>
        <end position="82"/>
    </location>
</feature>
<dbReference type="RefSeq" id="WP_139171036.1">
    <property type="nucleotide sequence ID" value="NZ_FNBK01000002.1"/>
</dbReference>
<accession>A0A1G7GF07</accession>
<sequence length="326" mass="36996">MSKKESTITTRLCDKRKKSLENWCSEKGISLSEAARAGIELVYIMDELEPDQMVSALEDGTIEDSSVGRRQDAPLQDEDSCSSRVDYNNISRDAVVDPGEADFSDTEVVSQTNRSKVLAGAIRWHDCHDEISGPPYSRYHLRQIATNLFDTSTETVDKYIHQLARKGVLHPHTTLDERLCSPEVVQELRNDIAAHYYERGATDAVFNDVAEEYEDTGTLSALSGTYDPTKGEIVRKWYDATPQYFRARQKSKQRNAEYVQKVLAREYDDKRYCYSSRRILSRMLAIGVDDGIWTPAEARDLMRNHTPFSDVVESGSLESAIWGTEQ</sequence>
<organism evidence="2 3">
    <name type="scientific">Halorientalis regularis</name>
    <dbReference type="NCBI Taxonomy" id="660518"/>
    <lineage>
        <taxon>Archaea</taxon>
        <taxon>Methanobacteriati</taxon>
        <taxon>Methanobacteriota</taxon>
        <taxon>Stenosarchaea group</taxon>
        <taxon>Halobacteria</taxon>
        <taxon>Halobacteriales</taxon>
        <taxon>Haloarculaceae</taxon>
        <taxon>Halorientalis</taxon>
    </lineage>
</organism>
<name>A0A1G7GF07_9EURY</name>
<keyword evidence="3" id="KW-1185">Reference proteome</keyword>
<evidence type="ECO:0000256" key="1">
    <source>
        <dbReference type="SAM" id="MobiDB-lite"/>
    </source>
</evidence>
<proteinExistence type="predicted"/>
<dbReference type="AlphaFoldDB" id="A0A1G7GF07"/>
<gene>
    <name evidence="2" type="ORF">SAMN05216218_10212</name>
</gene>
<dbReference type="Proteomes" id="UP000199076">
    <property type="component" value="Unassembled WGS sequence"/>
</dbReference>